<reference evidence="2 3" key="1">
    <citation type="submission" date="2019-09" db="EMBL/GenBank/DDBJ databases">
        <title>A chromosome-level genome assembly of the Chinese tupelo Nyssa sinensis.</title>
        <authorList>
            <person name="Yang X."/>
            <person name="Kang M."/>
            <person name="Yang Y."/>
            <person name="Xiong H."/>
            <person name="Wang M."/>
            <person name="Zhang Z."/>
            <person name="Wang Z."/>
            <person name="Wu H."/>
            <person name="Ma T."/>
            <person name="Liu J."/>
            <person name="Xi Z."/>
        </authorList>
    </citation>
    <scope>NUCLEOTIDE SEQUENCE [LARGE SCALE GENOMIC DNA]</scope>
    <source>
        <strain evidence="2">J267</strain>
        <tissue evidence="2">Leaf</tissue>
    </source>
</reference>
<sequence>MAMEKPAKSKSGLLKFLPRAASAVTFQNPPFSPNRDNKMKTHVGKGFSGPIISIIPAEARRKPKNSSFATQEPTSPKVSCMGQIKLKHKHKKKIKKTKQAVSLPKDFKPAPSPVEAKKKPSTIRNIFSSAKPGRKSDASADHDHDHKPPLPDRSAAPSLNQMKRFASGRDKFASFDWTAQIAPVHDSDQRNYYSDEERGDSEGEKEEEEIIIPFSAPILIGASGLAEPISSRYKGQRFRLNPPTNYGGDVVLVGGGDTAGGGDVVLVDGGDVGVGDAPGGGDDIVSLALLLFLCLDL</sequence>
<feature type="compositionally biased region" description="Basic residues" evidence="1">
    <location>
        <begin position="85"/>
        <end position="98"/>
    </location>
</feature>
<dbReference type="PANTHER" id="PTHR34779">
    <property type="entry name" value="OS09G0542900 PROTEIN"/>
    <property type="match status" value="1"/>
</dbReference>
<dbReference type="OrthoDB" id="1926132at2759"/>
<dbReference type="Proteomes" id="UP000325577">
    <property type="component" value="Linkage Group LG21"/>
</dbReference>
<dbReference type="AlphaFoldDB" id="A0A5J5ACV5"/>
<accession>A0A5J5ACV5</accession>
<protein>
    <recommendedName>
        <fullName evidence="4">Syringolide-induced protein 14-1-1</fullName>
    </recommendedName>
</protein>
<dbReference type="PANTHER" id="PTHR34779:SF1">
    <property type="entry name" value="OS09G0542900 PROTEIN"/>
    <property type="match status" value="1"/>
</dbReference>
<evidence type="ECO:0000313" key="3">
    <source>
        <dbReference type="Proteomes" id="UP000325577"/>
    </source>
</evidence>
<name>A0A5J5ACV5_9ASTE</name>
<keyword evidence="3" id="KW-1185">Reference proteome</keyword>
<evidence type="ECO:0000313" key="2">
    <source>
        <dbReference type="EMBL" id="KAA8528783.1"/>
    </source>
</evidence>
<gene>
    <name evidence="2" type="ORF">F0562_036138</name>
</gene>
<organism evidence="2 3">
    <name type="scientific">Nyssa sinensis</name>
    <dbReference type="NCBI Taxonomy" id="561372"/>
    <lineage>
        <taxon>Eukaryota</taxon>
        <taxon>Viridiplantae</taxon>
        <taxon>Streptophyta</taxon>
        <taxon>Embryophyta</taxon>
        <taxon>Tracheophyta</taxon>
        <taxon>Spermatophyta</taxon>
        <taxon>Magnoliopsida</taxon>
        <taxon>eudicotyledons</taxon>
        <taxon>Gunneridae</taxon>
        <taxon>Pentapetalae</taxon>
        <taxon>asterids</taxon>
        <taxon>Cornales</taxon>
        <taxon>Nyssaceae</taxon>
        <taxon>Nyssa</taxon>
    </lineage>
</organism>
<proteinExistence type="predicted"/>
<evidence type="ECO:0000256" key="1">
    <source>
        <dbReference type="SAM" id="MobiDB-lite"/>
    </source>
</evidence>
<dbReference type="EMBL" id="CM018045">
    <property type="protein sequence ID" value="KAA8528783.1"/>
    <property type="molecule type" value="Genomic_DNA"/>
</dbReference>
<feature type="region of interest" description="Disordered" evidence="1">
    <location>
        <begin position="25"/>
        <end position="158"/>
    </location>
</feature>
<feature type="compositionally biased region" description="Basic and acidic residues" evidence="1">
    <location>
        <begin position="134"/>
        <end position="150"/>
    </location>
</feature>
<feature type="compositionally biased region" description="Polar residues" evidence="1">
    <location>
        <begin position="65"/>
        <end position="77"/>
    </location>
</feature>
<dbReference type="InterPro" id="IPR038796">
    <property type="entry name" value="At1g76070-like"/>
</dbReference>
<evidence type="ECO:0008006" key="4">
    <source>
        <dbReference type="Google" id="ProtNLM"/>
    </source>
</evidence>